<dbReference type="Gene3D" id="2.60.120.200">
    <property type="match status" value="1"/>
</dbReference>
<dbReference type="InterPro" id="IPR013320">
    <property type="entry name" value="ConA-like_dom_sf"/>
</dbReference>
<sequence>TTTTDNHPAETDQSTATLEPSKQQKDDDNSATESAIVEPQPRMLAAPYATSLPDDPNIIPIDKVFQEPIGNATSILEGGKLLQLNPAVKSQKGAIWSKKPISLLSDFTFKSYLYLGNEYANAGDGMTF</sequence>
<dbReference type="AlphaFoldDB" id="A0AAW7KL20"/>
<proteinExistence type="predicted"/>
<feature type="non-terminal residue" evidence="2">
    <location>
        <position position="1"/>
    </location>
</feature>
<accession>A0AAW7KL20</accession>
<dbReference type="SUPFAM" id="SSF49899">
    <property type="entry name" value="Concanavalin A-like lectins/glucanases"/>
    <property type="match status" value="1"/>
</dbReference>
<reference evidence="2" key="2">
    <citation type="submission" date="2023-03" db="EMBL/GenBank/DDBJ databases">
        <authorList>
            <person name="Zajac M."/>
            <person name="Kwit R."/>
            <person name="Wasyl D."/>
        </authorList>
    </citation>
    <scope>NUCLEOTIDE SEQUENCE</scope>
    <source>
        <strain evidence="2">691B_2</strain>
    </source>
</reference>
<reference evidence="2" key="1">
    <citation type="journal article" date="2023" name="Pathogens">
        <title>Prevalence of Enterococcus spp. and the Whole-Genome Characteristics of Enterococcus faecium and Enterococcus faecalis Strains Isolated from Free-Living Birds in Poland.</title>
        <authorList>
            <person name="Kwit R."/>
            <person name="Zajac M."/>
            <person name="Smialowska-Weglinska A."/>
            <person name="Skarzynska M."/>
            <person name="Bomba A."/>
            <person name="Lalak A."/>
            <person name="Skrzypiec E."/>
            <person name="Wojdat D."/>
            <person name="Koza W."/>
            <person name="Mikos-Wojewoda E."/>
            <person name="Pasim P."/>
            <person name="Skora M."/>
            <person name="Polak M."/>
            <person name="Wiacek J."/>
            <person name="Wasyl D."/>
        </authorList>
    </citation>
    <scope>NUCLEOTIDE SEQUENCE</scope>
    <source>
        <strain evidence="2">691B_2</strain>
    </source>
</reference>
<feature type="compositionally biased region" description="Polar residues" evidence="1">
    <location>
        <begin position="1"/>
        <end position="21"/>
    </location>
</feature>
<protein>
    <submittedName>
        <fullName evidence="2">Lectin</fullName>
    </submittedName>
</protein>
<feature type="region of interest" description="Disordered" evidence="1">
    <location>
        <begin position="1"/>
        <end position="55"/>
    </location>
</feature>
<evidence type="ECO:0000313" key="3">
    <source>
        <dbReference type="Proteomes" id="UP001173174"/>
    </source>
</evidence>
<evidence type="ECO:0000256" key="1">
    <source>
        <dbReference type="SAM" id="MobiDB-lite"/>
    </source>
</evidence>
<gene>
    <name evidence="2" type="ORF">P0E79_17355</name>
</gene>
<evidence type="ECO:0000313" key="2">
    <source>
        <dbReference type="EMBL" id="MDN3194231.1"/>
    </source>
</evidence>
<dbReference type="Proteomes" id="UP001173174">
    <property type="component" value="Unassembled WGS sequence"/>
</dbReference>
<name>A0AAW7KL20_ENTFL</name>
<organism evidence="2 3">
    <name type="scientific">Enterococcus faecalis</name>
    <name type="common">Streptococcus faecalis</name>
    <dbReference type="NCBI Taxonomy" id="1351"/>
    <lineage>
        <taxon>Bacteria</taxon>
        <taxon>Bacillati</taxon>
        <taxon>Bacillota</taxon>
        <taxon>Bacilli</taxon>
        <taxon>Lactobacillales</taxon>
        <taxon>Enterococcaceae</taxon>
        <taxon>Enterococcus</taxon>
    </lineage>
</organism>
<dbReference type="EMBL" id="JAREWH010000319">
    <property type="protein sequence ID" value="MDN3194231.1"/>
    <property type="molecule type" value="Genomic_DNA"/>
</dbReference>
<comment type="caution">
    <text evidence="2">The sequence shown here is derived from an EMBL/GenBank/DDBJ whole genome shotgun (WGS) entry which is preliminary data.</text>
</comment>
<dbReference type="RefSeq" id="WP_435366905.1">
    <property type="nucleotide sequence ID" value="NZ_JAREWH010000319.1"/>
</dbReference>
<feature type="non-terminal residue" evidence="2">
    <location>
        <position position="128"/>
    </location>
</feature>